<reference evidence="2 3" key="1">
    <citation type="submission" date="2019-11" db="EMBL/GenBank/DDBJ databases">
        <authorList>
            <person name="Li X.-J."/>
            <person name="Feng X.-M."/>
        </authorList>
    </citation>
    <scope>NUCLEOTIDE SEQUENCE [LARGE SCALE GENOMIC DNA]</scope>
    <source>
        <strain evidence="2 3">XMNu-373</strain>
    </source>
</reference>
<dbReference type="AlphaFoldDB" id="A0A7K3M204"/>
<gene>
    <name evidence="2" type="ORF">F7O44_09530</name>
</gene>
<dbReference type="GO" id="GO:0004540">
    <property type="term" value="F:RNA nuclease activity"/>
    <property type="evidence" value="ECO:0007669"/>
    <property type="project" value="InterPro"/>
</dbReference>
<comment type="caution">
    <text evidence="2">The sequence shown here is derived from an EMBL/GenBank/DDBJ whole genome shotgun (WGS) entry which is preliminary data.</text>
</comment>
<accession>A0A7K3M204</accession>
<name>A0A7K3M204_9ACTN</name>
<dbReference type="EMBL" id="WLZY01000002">
    <property type="protein sequence ID" value="NDL57309.1"/>
    <property type="molecule type" value="Genomic_DNA"/>
</dbReference>
<evidence type="ECO:0000313" key="2">
    <source>
        <dbReference type="EMBL" id="NDL57309.1"/>
    </source>
</evidence>
<dbReference type="CDD" id="cd18722">
    <property type="entry name" value="PIN_NicB-like"/>
    <property type="match status" value="1"/>
</dbReference>
<evidence type="ECO:0000313" key="3">
    <source>
        <dbReference type="Proteomes" id="UP000460435"/>
    </source>
</evidence>
<dbReference type="RefSeq" id="WP_162449960.1">
    <property type="nucleotide sequence ID" value="NZ_WLZY01000002.1"/>
</dbReference>
<keyword evidence="3" id="KW-1185">Reference proteome</keyword>
<organism evidence="2 3">
    <name type="scientific">Phytoactinopolyspora mesophila</name>
    <dbReference type="NCBI Taxonomy" id="2650750"/>
    <lineage>
        <taxon>Bacteria</taxon>
        <taxon>Bacillati</taxon>
        <taxon>Actinomycetota</taxon>
        <taxon>Actinomycetes</taxon>
        <taxon>Jiangellales</taxon>
        <taxon>Jiangellaceae</taxon>
        <taxon>Phytoactinopolyspora</taxon>
    </lineage>
</organism>
<dbReference type="Pfam" id="PF01936">
    <property type="entry name" value="NYN"/>
    <property type="match status" value="1"/>
</dbReference>
<dbReference type="Gene3D" id="3.40.50.1010">
    <property type="entry name" value="5'-nuclease"/>
    <property type="match status" value="1"/>
</dbReference>
<feature type="domain" description="NYN" evidence="1">
    <location>
        <begin position="5"/>
        <end position="167"/>
    </location>
</feature>
<evidence type="ECO:0000259" key="1">
    <source>
        <dbReference type="Pfam" id="PF01936"/>
    </source>
</evidence>
<sequence length="203" mass="22766">MSDLIVYVDGFNLYHGIHEKWGRRYLWLDLVALARLLRPRDRLVAVKYFTASVLDDPDGQARQDTYIKALANSYPATLEVVYGRYQRKQMMCRVCRMSWTSYEEKETDVNISTALVADAARQAMTTALLISADSDLAPAIRTAQSIDPELFAVAAFPPRRTSAHLRALMPASFTIGAGRIKAAQLPDVVTVPGATYNRPAKWR</sequence>
<proteinExistence type="predicted"/>
<dbReference type="Proteomes" id="UP000460435">
    <property type="component" value="Unassembled WGS sequence"/>
</dbReference>
<dbReference type="InterPro" id="IPR021139">
    <property type="entry name" value="NYN"/>
</dbReference>
<protein>
    <submittedName>
        <fullName evidence="2">NYN domain-containing protein</fullName>
    </submittedName>
</protein>